<dbReference type="Pfam" id="PF17917">
    <property type="entry name" value="RT_RNaseH"/>
    <property type="match status" value="1"/>
</dbReference>
<dbReference type="EMBL" id="BKCJ010002124">
    <property type="protein sequence ID" value="GEU46430.1"/>
    <property type="molecule type" value="Genomic_DNA"/>
</dbReference>
<evidence type="ECO:0000256" key="13">
    <source>
        <dbReference type="SAM" id="MobiDB-lite"/>
    </source>
</evidence>
<keyword evidence="6" id="KW-0064">Aspartyl protease</keyword>
<dbReference type="Gene3D" id="3.30.70.270">
    <property type="match status" value="1"/>
</dbReference>
<dbReference type="InterPro" id="IPR001878">
    <property type="entry name" value="Znf_CCHC"/>
</dbReference>
<dbReference type="FunFam" id="3.30.70.270:FF:000020">
    <property type="entry name" value="Transposon Tf2-6 polyprotein-like Protein"/>
    <property type="match status" value="1"/>
</dbReference>
<dbReference type="InterPro" id="IPR041577">
    <property type="entry name" value="RT_RNaseH_2"/>
</dbReference>
<dbReference type="InterPro" id="IPR043502">
    <property type="entry name" value="DNA/RNA_pol_sf"/>
</dbReference>
<feature type="compositionally biased region" description="Low complexity" evidence="13">
    <location>
        <begin position="100"/>
        <end position="112"/>
    </location>
</feature>
<keyword evidence="10" id="KW-0238">DNA-binding</keyword>
<dbReference type="SMART" id="SM00343">
    <property type="entry name" value="ZnF_C2HC"/>
    <property type="match status" value="1"/>
</dbReference>
<dbReference type="GO" id="GO:0003964">
    <property type="term" value="F:RNA-directed DNA polymerase activity"/>
    <property type="evidence" value="ECO:0007669"/>
    <property type="project" value="UniProtKB-KW"/>
</dbReference>
<keyword evidence="8" id="KW-0378">Hydrolase</keyword>
<dbReference type="SUPFAM" id="SSF57756">
    <property type="entry name" value="Retrovirus zinc finger-like domains"/>
    <property type="match status" value="1"/>
</dbReference>
<evidence type="ECO:0000256" key="3">
    <source>
        <dbReference type="ARBA" id="ARBA00022679"/>
    </source>
</evidence>
<keyword evidence="12" id="KW-0863">Zinc-finger</keyword>
<dbReference type="EC" id="2.7.7.49" evidence="1"/>
<dbReference type="InterPro" id="IPR050951">
    <property type="entry name" value="Retrovirus_Pol_polyprotein"/>
</dbReference>
<dbReference type="GO" id="GO:0003677">
    <property type="term" value="F:DNA binding"/>
    <property type="evidence" value="ECO:0007669"/>
    <property type="project" value="UniProtKB-KW"/>
</dbReference>
<dbReference type="Pfam" id="PF17921">
    <property type="entry name" value="Integrase_H2C2"/>
    <property type="match status" value="1"/>
</dbReference>
<dbReference type="Gene3D" id="4.10.60.10">
    <property type="entry name" value="Zinc finger, CCHC-type"/>
    <property type="match status" value="1"/>
</dbReference>
<dbReference type="InterPro" id="IPR021109">
    <property type="entry name" value="Peptidase_aspartic_dom_sf"/>
</dbReference>
<dbReference type="CDD" id="cd00303">
    <property type="entry name" value="retropepsin_like"/>
    <property type="match status" value="1"/>
</dbReference>
<dbReference type="GO" id="GO:0008270">
    <property type="term" value="F:zinc ion binding"/>
    <property type="evidence" value="ECO:0007669"/>
    <property type="project" value="UniProtKB-KW"/>
</dbReference>
<dbReference type="InterPro" id="IPR036875">
    <property type="entry name" value="Znf_CCHC_sf"/>
</dbReference>
<evidence type="ECO:0000256" key="12">
    <source>
        <dbReference type="PROSITE-ProRule" id="PRU00047"/>
    </source>
</evidence>
<evidence type="ECO:0000256" key="7">
    <source>
        <dbReference type="ARBA" id="ARBA00022759"/>
    </source>
</evidence>
<dbReference type="AlphaFoldDB" id="A0A6L2KCF6"/>
<dbReference type="PANTHER" id="PTHR37984:SF5">
    <property type="entry name" value="PROTEIN NYNRIN-LIKE"/>
    <property type="match status" value="1"/>
</dbReference>
<evidence type="ECO:0000256" key="1">
    <source>
        <dbReference type="ARBA" id="ARBA00012493"/>
    </source>
</evidence>
<dbReference type="InterPro" id="IPR043128">
    <property type="entry name" value="Rev_trsase/Diguanyl_cyclase"/>
</dbReference>
<dbReference type="GO" id="GO:0006508">
    <property type="term" value="P:proteolysis"/>
    <property type="evidence" value="ECO:0007669"/>
    <property type="project" value="UniProtKB-KW"/>
</dbReference>
<sequence length="712" mass="82407">MEDEFYHLTMKGNDLKTYVRRFQELATVCPTMVLDSEKMIEAFIGGLPRSIEGNVIASKPQTLEESINITQRLMDQVTKHTPMQVLSDHKRKFDDRRTFNNNNYPNSHSDNYQNNHNILNNDYRQQHDKDRKLSGHITKNCKNKGPATGSNLLPVTVTCHACGEKGHYANQCRKTSNNNAQGRSYMLRDMNSHRDPNVVTGMFLLNQHLARVLFDSGADKSFISISLASMLNISPTTIDTFYNIEMADGNLVSTNTIIQGCTLTLLNQPFKIDRMPIKLGSFDVVVGMDWLSNYHAKIICDKKIVHIPIDGETLIIRGLAGYYRRFIKDFSKIAKSLTELTQKNKKYIWGEDQETYFQLLKQKLCEAPILALPEGNDDFVVHCDASHQEAVEFTLKIWRHYLYGTKCTVFTDHKRLQHVLDQKELNMRQRRWSELLADYDCEIHYHPRKANPKLRKLKKKTSKPRTYEEWTKYLKYVLMELVVSRIEVGYHSLDLKKLYWWPNMKAIIVEYVGKCLTCSRVKAECQKPSGLLLQPEIPMWKWERITIIKVAPFEALYGRKCRSPVCWAEVGDVQLIGPEIIHKTTEKIVQIRQHLQAARDWQRIYANVSFDSKNEESLILGVTTMMPITSVEDKAQRILKVKARSTLMMGIPNEHQLKFNSIKDARKLLEAIEKRFCGNAATKKTQRNLLKLQFENLSASSSKMLDQTFDRL</sequence>
<dbReference type="Pfam" id="PF17919">
    <property type="entry name" value="RT_RNaseH_2"/>
    <property type="match status" value="1"/>
</dbReference>
<keyword evidence="9 15" id="KW-0695">RNA-directed DNA polymerase</keyword>
<comment type="caution">
    <text evidence="15">The sequence shown here is derived from an EMBL/GenBank/DDBJ whole genome shotgun (WGS) entry which is preliminary data.</text>
</comment>
<keyword evidence="11" id="KW-0511">Multifunctional enzyme</keyword>
<dbReference type="InterPro" id="IPR005162">
    <property type="entry name" value="Retrotrans_gag_dom"/>
</dbReference>
<evidence type="ECO:0000313" key="15">
    <source>
        <dbReference type="EMBL" id="GEU46430.1"/>
    </source>
</evidence>
<dbReference type="Pfam" id="PF08284">
    <property type="entry name" value="RVP_2"/>
    <property type="match status" value="1"/>
</dbReference>
<keyword evidence="7" id="KW-0255">Endonuclease</keyword>
<dbReference type="Pfam" id="PF00098">
    <property type="entry name" value="zf-CCHC"/>
    <property type="match status" value="1"/>
</dbReference>
<evidence type="ECO:0000256" key="8">
    <source>
        <dbReference type="ARBA" id="ARBA00022801"/>
    </source>
</evidence>
<dbReference type="PANTHER" id="PTHR37984">
    <property type="entry name" value="PROTEIN CBG26694"/>
    <property type="match status" value="1"/>
</dbReference>
<feature type="domain" description="CCHC-type" evidence="14">
    <location>
        <begin position="159"/>
        <end position="174"/>
    </location>
</feature>
<dbReference type="SUPFAM" id="SSF50630">
    <property type="entry name" value="Acid proteases"/>
    <property type="match status" value="1"/>
</dbReference>
<evidence type="ECO:0000256" key="11">
    <source>
        <dbReference type="ARBA" id="ARBA00023268"/>
    </source>
</evidence>
<keyword evidence="12" id="KW-0862">Zinc</keyword>
<evidence type="ECO:0000256" key="4">
    <source>
        <dbReference type="ARBA" id="ARBA00022695"/>
    </source>
</evidence>
<dbReference type="InterPro" id="IPR041588">
    <property type="entry name" value="Integrase_H2C2"/>
</dbReference>
<evidence type="ECO:0000256" key="2">
    <source>
        <dbReference type="ARBA" id="ARBA00022670"/>
    </source>
</evidence>
<evidence type="ECO:0000256" key="6">
    <source>
        <dbReference type="ARBA" id="ARBA00022750"/>
    </source>
</evidence>
<evidence type="ECO:0000256" key="10">
    <source>
        <dbReference type="ARBA" id="ARBA00023125"/>
    </source>
</evidence>
<organism evidence="15">
    <name type="scientific">Tanacetum cinerariifolium</name>
    <name type="common">Dalmatian daisy</name>
    <name type="synonym">Chrysanthemum cinerariifolium</name>
    <dbReference type="NCBI Taxonomy" id="118510"/>
    <lineage>
        <taxon>Eukaryota</taxon>
        <taxon>Viridiplantae</taxon>
        <taxon>Streptophyta</taxon>
        <taxon>Embryophyta</taxon>
        <taxon>Tracheophyta</taxon>
        <taxon>Spermatophyta</taxon>
        <taxon>Magnoliopsida</taxon>
        <taxon>eudicotyledons</taxon>
        <taxon>Gunneridae</taxon>
        <taxon>Pentapetalae</taxon>
        <taxon>asterids</taxon>
        <taxon>campanulids</taxon>
        <taxon>Asterales</taxon>
        <taxon>Asteraceae</taxon>
        <taxon>Asteroideae</taxon>
        <taxon>Anthemideae</taxon>
        <taxon>Anthemidinae</taxon>
        <taxon>Tanacetum</taxon>
    </lineage>
</organism>
<dbReference type="InterPro" id="IPR041373">
    <property type="entry name" value="RT_RNaseH"/>
</dbReference>
<evidence type="ECO:0000259" key="14">
    <source>
        <dbReference type="PROSITE" id="PS50158"/>
    </source>
</evidence>
<dbReference type="GO" id="GO:0004190">
    <property type="term" value="F:aspartic-type endopeptidase activity"/>
    <property type="evidence" value="ECO:0007669"/>
    <property type="project" value="UniProtKB-KW"/>
</dbReference>
<name>A0A6L2KCF6_TANCI</name>
<dbReference type="Pfam" id="PF03732">
    <property type="entry name" value="Retrotrans_gag"/>
    <property type="match status" value="1"/>
</dbReference>
<dbReference type="PROSITE" id="PS50158">
    <property type="entry name" value="ZF_CCHC"/>
    <property type="match status" value="1"/>
</dbReference>
<keyword evidence="5" id="KW-0540">Nuclease</keyword>
<feature type="region of interest" description="Disordered" evidence="13">
    <location>
        <begin position="95"/>
        <end position="117"/>
    </location>
</feature>
<keyword evidence="2" id="KW-0645">Protease</keyword>
<dbReference type="GO" id="GO:0004519">
    <property type="term" value="F:endonuclease activity"/>
    <property type="evidence" value="ECO:0007669"/>
    <property type="project" value="UniProtKB-KW"/>
</dbReference>
<keyword evidence="12" id="KW-0479">Metal-binding</keyword>
<gene>
    <name evidence="15" type="ORF">Tci_018408</name>
</gene>
<reference evidence="15" key="1">
    <citation type="journal article" date="2019" name="Sci. Rep.">
        <title>Draft genome of Tanacetum cinerariifolium, the natural source of mosquito coil.</title>
        <authorList>
            <person name="Yamashiro T."/>
            <person name="Shiraishi A."/>
            <person name="Satake H."/>
            <person name="Nakayama K."/>
        </authorList>
    </citation>
    <scope>NUCLEOTIDE SEQUENCE</scope>
</reference>
<dbReference type="Gene3D" id="2.40.70.10">
    <property type="entry name" value="Acid Proteases"/>
    <property type="match status" value="1"/>
</dbReference>
<proteinExistence type="predicted"/>
<evidence type="ECO:0000256" key="9">
    <source>
        <dbReference type="ARBA" id="ARBA00022918"/>
    </source>
</evidence>
<keyword evidence="3" id="KW-0808">Transferase</keyword>
<evidence type="ECO:0000256" key="5">
    <source>
        <dbReference type="ARBA" id="ARBA00022722"/>
    </source>
</evidence>
<keyword evidence="4" id="KW-0548">Nucleotidyltransferase</keyword>
<protein>
    <recommendedName>
        <fullName evidence="1">RNA-directed DNA polymerase</fullName>
        <ecNumber evidence="1">2.7.7.49</ecNumber>
    </recommendedName>
</protein>
<dbReference type="SUPFAM" id="SSF56672">
    <property type="entry name" value="DNA/RNA polymerases"/>
    <property type="match status" value="1"/>
</dbReference>
<accession>A0A6L2KCF6</accession>